<name>A0AAX1W254_PSEAJ</name>
<comment type="caution">
    <text evidence="1">The sequence shown here is derived from an EMBL/GenBank/DDBJ whole genome shotgun (WGS) entry which is preliminary data.</text>
</comment>
<sequence length="115" mass="12664">MIADQAVFLWVRLGSLLTPISTRLWGAMTPRITLVPITARGNAFRNALRHIPAMGRYSIRSEIQIAPTPATSAINISHLLPLQKVARLLILPMHCSLAEGTMPSGQPFIQMPGRR</sequence>
<evidence type="ECO:0000313" key="2">
    <source>
        <dbReference type="Proteomes" id="UP000280350"/>
    </source>
</evidence>
<dbReference type="Proteomes" id="UP000280350">
    <property type="component" value="Unassembled WGS sequence"/>
</dbReference>
<protein>
    <recommendedName>
        <fullName evidence="3">Secreted protein</fullName>
    </recommendedName>
</protein>
<accession>A0AAX1W254</accession>
<dbReference type="AlphaFoldDB" id="A0AAX1W254"/>
<evidence type="ECO:0008006" key="3">
    <source>
        <dbReference type="Google" id="ProtNLM"/>
    </source>
</evidence>
<evidence type="ECO:0000313" key="1">
    <source>
        <dbReference type="EMBL" id="RML84323.1"/>
    </source>
</evidence>
<reference evidence="1 2" key="1">
    <citation type="submission" date="2018-08" db="EMBL/GenBank/DDBJ databases">
        <title>Recombination of ecologically and evolutionarily significant loci maintains genetic cohesion in the Pseudomonas syringae species complex.</title>
        <authorList>
            <person name="Dillon M."/>
            <person name="Thakur S."/>
            <person name="Almeida R.N.D."/>
            <person name="Weir B.S."/>
            <person name="Guttman D.S."/>
        </authorList>
    </citation>
    <scope>NUCLEOTIDE SEQUENCE [LARGE SCALE GENOMIC DNA]</scope>
    <source>
        <strain evidence="1 2">ICMP 2851</strain>
    </source>
</reference>
<gene>
    <name evidence="1" type="ORF">ALQ89_100866</name>
</gene>
<dbReference type="EMBL" id="RBNX01000018">
    <property type="protein sequence ID" value="RML84323.1"/>
    <property type="molecule type" value="Genomic_DNA"/>
</dbReference>
<proteinExistence type="predicted"/>
<organism evidence="1 2">
    <name type="scientific">Pseudomonas amygdali pv. tabaci</name>
    <name type="common">Pseudomonas syringae pv. tabaci</name>
    <dbReference type="NCBI Taxonomy" id="322"/>
    <lineage>
        <taxon>Bacteria</taxon>
        <taxon>Pseudomonadati</taxon>
        <taxon>Pseudomonadota</taxon>
        <taxon>Gammaproteobacteria</taxon>
        <taxon>Pseudomonadales</taxon>
        <taxon>Pseudomonadaceae</taxon>
        <taxon>Pseudomonas</taxon>
        <taxon>Pseudomonas amygdali</taxon>
    </lineage>
</organism>